<dbReference type="EMBL" id="BMAT01007114">
    <property type="protein sequence ID" value="GFR57809.1"/>
    <property type="molecule type" value="Genomic_DNA"/>
</dbReference>
<reference evidence="2 3" key="1">
    <citation type="journal article" date="2021" name="Elife">
        <title>Chloroplast acquisition without the gene transfer in kleptoplastic sea slugs, Plakobranchus ocellatus.</title>
        <authorList>
            <person name="Maeda T."/>
            <person name="Takahashi S."/>
            <person name="Yoshida T."/>
            <person name="Shimamura S."/>
            <person name="Takaki Y."/>
            <person name="Nagai Y."/>
            <person name="Toyoda A."/>
            <person name="Suzuki Y."/>
            <person name="Arimoto A."/>
            <person name="Ishii H."/>
            <person name="Satoh N."/>
            <person name="Nishiyama T."/>
            <person name="Hasebe M."/>
            <person name="Maruyama T."/>
            <person name="Minagawa J."/>
            <person name="Obokata J."/>
            <person name="Shigenobu S."/>
        </authorList>
    </citation>
    <scope>NUCLEOTIDE SEQUENCE [LARGE SCALE GENOMIC DNA]</scope>
</reference>
<proteinExistence type="predicted"/>
<evidence type="ECO:0000313" key="3">
    <source>
        <dbReference type="Proteomes" id="UP000762676"/>
    </source>
</evidence>
<dbReference type="AlphaFoldDB" id="A0AAV4EAP9"/>
<feature type="region of interest" description="Disordered" evidence="1">
    <location>
        <begin position="88"/>
        <end position="108"/>
    </location>
</feature>
<evidence type="ECO:0000256" key="1">
    <source>
        <dbReference type="SAM" id="MobiDB-lite"/>
    </source>
</evidence>
<dbReference type="Proteomes" id="UP000762676">
    <property type="component" value="Unassembled WGS sequence"/>
</dbReference>
<protein>
    <submittedName>
        <fullName evidence="2">Uncharacterized protein</fullName>
    </submittedName>
</protein>
<sequence length="132" mass="16162">MGSSTGHYLPKNLLDSQRSSKKRIALHTAPQWNTSNAAYTRAILIPTTTPNNVAHYHNRRYHQHQQHNCLQCQQHDCRLRPHPNYRLRPHHNYRQRPHHNCRLRPHHNYRQRPHHDYQLHQHHNYRLRPHHN</sequence>
<evidence type="ECO:0000313" key="2">
    <source>
        <dbReference type="EMBL" id="GFR57809.1"/>
    </source>
</evidence>
<organism evidence="2 3">
    <name type="scientific">Elysia marginata</name>
    <dbReference type="NCBI Taxonomy" id="1093978"/>
    <lineage>
        <taxon>Eukaryota</taxon>
        <taxon>Metazoa</taxon>
        <taxon>Spiralia</taxon>
        <taxon>Lophotrochozoa</taxon>
        <taxon>Mollusca</taxon>
        <taxon>Gastropoda</taxon>
        <taxon>Heterobranchia</taxon>
        <taxon>Euthyneura</taxon>
        <taxon>Panpulmonata</taxon>
        <taxon>Sacoglossa</taxon>
        <taxon>Placobranchoidea</taxon>
        <taxon>Plakobranchidae</taxon>
        <taxon>Elysia</taxon>
    </lineage>
</organism>
<comment type="caution">
    <text evidence="2">The sequence shown here is derived from an EMBL/GenBank/DDBJ whole genome shotgun (WGS) entry which is preliminary data.</text>
</comment>
<name>A0AAV4EAP9_9GAST</name>
<accession>A0AAV4EAP9</accession>
<gene>
    <name evidence="2" type="ORF">ElyMa_003464700</name>
</gene>
<keyword evidence="3" id="KW-1185">Reference proteome</keyword>